<dbReference type="AlphaFoldDB" id="A0A517SBV0"/>
<evidence type="ECO:0000259" key="10">
    <source>
        <dbReference type="PROSITE" id="PS50112"/>
    </source>
</evidence>
<dbReference type="Pfam" id="PF08447">
    <property type="entry name" value="PAS_3"/>
    <property type="match status" value="2"/>
</dbReference>
<dbReference type="Gene3D" id="2.10.70.100">
    <property type="match status" value="1"/>
</dbReference>
<comment type="catalytic activity">
    <reaction evidence="1">
        <text>ATP + protein L-histidine = ADP + protein N-phospho-L-histidine.</text>
        <dbReference type="EC" id="2.7.13.3"/>
    </reaction>
</comment>
<evidence type="ECO:0000313" key="13">
    <source>
        <dbReference type="Proteomes" id="UP000315700"/>
    </source>
</evidence>
<dbReference type="Proteomes" id="UP000315700">
    <property type="component" value="Chromosome"/>
</dbReference>
<proteinExistence type="predicted"/>
<name>A0A517SBV0_9PLAN</name>
<evidence type="ECO:0000259" key="8">
    <source>
        <dbReference type="PROSITE" id="PS50109"/>
    </source>
</evidence>
<dbReference type="InterPro" id="IPR001610">
    <property type="entry name" value="PAC"/>
</dbReference>
<feature type="coiled-coil region" evidence="7">
    <location>
        <begin position="15"/>
        <end position="42"/>
    </location>
</feature>
<dbReference type="CDD" id="cd17580">
    <property type="entry name" value="REC_2_DhkD-like"/>
    <property type="match status" value="1"/>
</dbReference>
<dbReference type="InterPro" id="IPR011006">
    <property type="entry name" value="CheY-like_superfamily"/>
</dbReference>
<feature type="domain" description="Response regulatory" evidence="9">
    <location>
        <begin position="575"/>
        <end position="690"/>
    </location>
</feature>
<dbReference type="FunFam" id="3.30.450.20:FF:000099">
    <property type="entry name" value="Sensory box sensor histidine kinase"/>
    <property type="match status" value="1"/>
</dbReference>
<keyword evidence="4 12" id="KW-0808">Transferase</keyword>
<dbReference type="InterPro" id="IPR035965">
    <property type="entry name" value="PAS-like_dom_sf"/>
</dbReference>
<keyword evidence="7" id="KW-0175">Coiled coil</keyword>
<dbReference type="NCBIfam" id="TIGR00229">
    <property type="entry name" value="sensory_box"/>
    <property type="match status" value="2"/>
</dbReference>
<keyword evidence="13" id="KW-1185">Reference proteome</keyword>
<dbReference type="OrthoDB" id="3272385at2"/>
<evidence type="ECO:0000259" key="11">
    <source>
        <dbReference type="PROSITE" id="PS50113"/>
    </source>
</evidence>
<dbReference type="Gene3D" id="1.10.287.130">
    <property type="match status" value="1"/>
</dbReference>
<dbReference type="Pfam" id="PF00072">
    <property type="entry name" value="Response_reg"/>
    <property type="match status" value="1"/>
</dbReference>
<dbReference type="CDD" id="cd00082">
    <property type="entry name" value="HisKA"/>
    <property type="match status" value="1"/>
</dbReference>
<feature type="domain" description="PAC" evidence="11">
    <location>
        <begin position="272"/>
        <end position="325"/>
    </location>
</feature>
<dbReference type="Gene3D" id="3.30.450.20">
    <property type="entry name" value="PAS domain"/>
    <property type="match status" value="2"/>
</dbReference>
<dbReference type="FunFam" id="3.30.565.10:FF:000006">
    <property type="entry name" value="Sensor histidine kinase WalK"/>
    <property type="match status" value="1"/>
</dbReference>
<dbReference type="InterPro" id="IPR003594">
    <property type="entry name" value="HATPase_dom"/>
</dbReference>
<dbReference type="PRINTS" id="PR00344">
    <property type="entry name" value="BCTRLSENSOR"/>
</dbReference>
<dbReference type="SMART" id="SM00388">
    <property type="entry name" value="HisKA"/>
    <property type="match status" value="1"/>
</dbReference>
<evidence type="ECO:0000256" key="4">
    <source>
        <dbReference type="ARBA" id="ARBA00022679"/>
    </source>
</evidence>
<dbReference type="CDD" id="cd00130">
    <property type="entry name" value="PAS"/>
    <property type="match status" value="2"/>
</dbReference>
<feature type="domain" description="PAC" evidence="11">
    <location>
        <begin position="146"/>
        <end position="198"/>
    </location>
</feature>
<dbReference type="PROSITE" id="PS50110">
    <property type="entry name" value="RESPONSE_REGULATORY"/>
    <property type="match status" value="1"/>
</dbReference>
<dbReference type="InterPro" id="IPR000700">
    <property type="entry name" value="PAS-assoc_C"/>
</dbReference>
<dbReference type="SMART" id="SM00448">
    <property type="entry name" value="REC"/>
    <property type="match status" value="1"/>
</dbReference>
<dbReference type="PROSITE" id="PS50113">
    <property type="entry name" value="PAC"/>
    <property type="match status" value="2"/>
</dbReference>
<dbReference type="InterPro" id="IPR036890">
    <property type="entry name" value="HATPase_C_sf"/>
</dbReference>
<organism evidence="12 13">
    <name type="scientific">Caulifigura coniformis</name>
    <dbReference type="NCBI Taxonomy" id="2527983"/>
    <lineage>
        <taxon>Bacteria</taxon>
        <taxon>Pseudomonadati</taxon>
        <taxon>Planctomycetota</taxon>
        <taxon>Planctomycetia</taxon>
        <taxon>Planctomycetales</taxon>
        <taxon>Planctomycetaceae</taxon>
        <taxon>Caulifigura</taxon>
    </lineage>
</organism>
<dbReference type="SUPFAM" id="SSF47384">
    <property type="entry name" value="Homodimeric domain of signal transducing histidine kinase"/>
    <property type="match status" value="1"/>
</dbReference>
<dbReference type="KEGG" id="ccos:Pan44_16430"/>
<dbReference type="PROSITE" id="PS50109">
    <property type="entry name" value="HIS_KIN"/>
    <property type="match status" value="1"/>
</dbReference>
<dbReference type="SUPFAM" id="SSF52172">
    <property type="entry name" value="CheY-like"/>
    <property type="match status" value="1"/>
</dbReference>
<accession>A0A517SBV0</accession>
<dbReference type="EMBL" id="CP036271">
    <property type="protein sequence ID" value="QDT53620.1"/>
    <property type="molecule type" value="Genomic_DNA"/>
</dbReference>
<keyword evidence="3 6" id="KW-0597">Phosphoprotein</keyword>
<evidence type="ECO:0000256" key="3">
    <source>
        <dbReference type="ARBA" id="ARBA00022553"/>
    </source>
</evidence>
<evidence type="ECO:0000313" key="12">
    <source>
        <dbReference type="EMBL" id="QDT53620.1"/>
    </source>
</evidence>
<dbReference type="InParanoid" id="A0A517SBV0"/>
<dbReference type="SMART" id="SM00091">
    <property type="entry name" value="PAS"/>
    <property type="match status" value="2"/>
</dbReference>
<gene>
    <name evidence="12" type="primary">luxQ_3</name>
    <name evidence="12" type="ORF">Pan44_16430</name>
</gene>
<dbReference type="PANTHER" id="PTHR43547:SF2">
    <property type="entry name" value="HYBRID SIGNAL TRANSDUCTION HISTIDINE KINASE C"/>
    <property type="match status" value="1"/>
</dbReference>
<evidence type="ECO:0000256" key="2">
    <source>
        <dbReference type="ARBA" id="ARBA00012438"/>
    </source>
</evidence>
<feature type="domain" description="Histidine kinase" evidence="8">
    <location>
        <begin position="336"/>
        <end position="554"/>
    </location>
</feature>
<dbReference type="InterPro" id="IPR001789">
    <property type="entry name" value="Sig_transdc_resp-reg_receiver"/>
</dbReference>
<dbReference type="EC" id="2.7.13.3" evidence="2"/>
<evidence type="ECO:0000256" key="5">
    <source>
        <dbReference type="ARBA" id="ARBA00022777"/>
    </source>
</evidence>
<feature type="domain" description="PAS" evidence="10">
    <location>
        <begin position="199"/>
        <end position="269"/>
    </location>
</feature>
<keyword evidence="5 12" id="KW-0418">Kinase</keyword>
<dbReference type="SUPFAM" id="SSF55785">
    <property type="entry name" value="PYP-like sensor domain (PAS domain)"/>
    <property type="match status" value="2"/>
</dbReference>
<dbReference type="RefSeq" id="WP_145028965.1">
    <property type="nucleotide sequence ID" value="NZ_CP036271.1"/>
</dbReference>
<dbReference type="SUPFAM" id="SSF55874">
    <property type="entry name" value="ATPase domain of HSP90 chaperone/DNA topoisomerase II/histidine kinase"/>
    <property type="match status" value="1"/>
</dbReference>
<dbReference type="GO" id="GO:0000155">
    <property type="term" value="F:phosphorelay sensor kinase activity"/>
    <property type="evidence" value="ECO:0007669"/>
    <property type="project" value="InterPro"/>
</dbReference>
<reference evidence="12 13" key="1">
    <citation type="submission" date="2019-02" db="EMBL/GenBank/DDBJ databases">
        <title>Deep-cultivation of Planctomycetes and their phenomic and genomic characterization uncovers novel biology.</title>
        <authorList>
            <person name="Wiegand S."/>
            <person name="Jogler M."/>
            <person name="Boedeker C."/>
            <person name="Pinto D."/>
            <person name="Vollmers J."/>
            <person name="Rivas-Marin E."/>
            <person name="Kohn T."/>
            <person name="Peeters S.H."/>
            <person name="Heuer A."/>
            <person name="Rast P."/>
            <person name="Oberbeckmann S."/>
            <person name="Bunk B."/>
            <person name="Jeske O."/>
            <person name="Meyerdierks A."/>
            <person name="Storesund J.E."/>
            <person name="Kallscheuer N."/>
            <person name="Luecker S."/>
            <person name="Lage O.M."/>
            <person name="Pohl T."/>
            <person name="Merkel B.J."/>
            <person name="Hornburger P."/>
            <person name="Mueller R.-W."/>
            <person name="Bruemmer F."/>
            <person name="Labrenz M."/>
            <person name="Spormann A.M."/>
            <person name="Op den Camp H."/>
            <person name="Overmann J."/>
            <person name="Amann R."/>
            <person name="Jetten M.S.M."/>
            <person name="Mascher T."/>
            <person name="Medema M.H."/>
            <person name="Devos D.P."/>
            <person name="Kaster A.-K."/>
            <person name="Ovreas L."/>
            <person name="Rohde M."/>
            <person name="Galperin M.Y."/>
            <person name="Jogler C."/>
        </authorList>
    </citation>
    <scope>NUCLEOTIDE SEQUENCE [LARGE SCALE GENOMIC DNA]</scope>
    <source>
        <strain evidence="12 13">Pan44</strain>
    </source>
</reference>
<evidence type="ECO:0000256" key="6">
    <source>
        <dbReference type="PROSITE-ProRule" id="PRU00169"/>
    </source>
</evidence>
<dbReference type="PANTHER" id="PTHR43547">
    <property type="entry name" value="TWO-COMPONENT HISTIDINE KINASE"/>
    <property type="match status" value="1"/>
</dbReference>
<dbReference type="InterPro" id="IPR003661">
    <property type="entry name" value="HisK_dim/P_dom"/>
</dbReference>
<feature type="modified residue" description="4-aspartylphosphate" evidence="6">
    <location>
        <position position="624"/>
    </location>
</feature>
<dbReference type="InterPro" id="IPR005467">
    <property type="entry name" value="His_kinase_dom"/>
</dbReference>
<dbReference type="SMART" id="SM00387">
    <property type="entry name" value="HATPase_c"/>
    <property type="match status" value="1"/>
</dbReference>
<dbReference type="Pfam" id="PF02518">
    <property type="entry name" value="HATPase_c"/>
    <property type="match status" value="1"/>
</dbReference>
<protein>
    <recommendedName>
        <fullName evidence="2">histidine kinase</fullName>
        <ecNumber evidence="2">2.7.13.3</ecNumber>
    </recommendedName>
</protein>
<dbReference type="InterPro" id="IPR036097">
    <property type="entry name" value="HisK_dim/P_sf"/>
</dbReference>
<dbReference type="InterPro" id="IPR000014">
    <property type="entry name" value="PAS"/>
</dbReference>
<dbReference type="Gene3D" id="3.40.50.2300">
    <property type="match status" value="1"/>
</dbReference>
<dbReference type="Gene3D" id="3.30.565.10">
    <property type="entry name" value="Histidine kinase-like ATPase, C-terminal domain"/>
    <property type="match status" value="1"/>
</dbReference>
<evidence type="ECO:0000256" key="7">
    <source>
        <dbReference type="SAM" id="Coils"/>
    </source>
</evidence>
<dbReference type="InterPro" id="IPR013655">
    <property type="entry name" value="PAS_fold_3"/>
</dbReference>
<dbReference type="PROSITE" id="PS50112">
    <property type="entry name" value="PAS"/>
    <property type="match status" value="1"/>
</dbReference>
<evidence type="ECO:0000256" key="1">
    <source>
        <dbReference type="ARBA" id="ARBA00000085"/>
    </source>
</evidence>
<dbReference type="SMART" id="SM00086">
    <property type="entry name" value="PAC"/>
    <property type="match status" value="2"/>
</dbReference>
<evidence type="ECO:0000259" key="9">
    <source>
        <dbReference type="PROSITE" id="PS50110"/>
    </source>
</evidence>
<dbReference type="Pfam" id="PF00512">
    <property type="entry name" value="HisKA"/>
    <property type="match status" value="1"/>
</dbReference>
<sequence>MPSQDVAGAASNNETARLRAEVASLRLKLAETTERLEVAESTVHAIRAGEVDAVVVQDQDHSRVFTLAAPEKFYLQLAQELANVGTWDLDFQTGQITLSAGQKQFFGLDESGPASMDDLWPRIAEEDRERIQQKFEEARNSGSLHFYQEFRVVGVDDSVRWLAAKGTVINGPHGERVRLVGINIDITERKAIEQALFESEKAFRELADSMPQIVWMARPDGSVEYFNRRWYEFTGEPDAVASRELRLGVVHPDDRARAQAAWDTAVRTEAPLQVEYRFRESTTGRYRWHLGRALPIRDEAGRVRRWFGTATDIHDQKILQDTLREADHRKDQFLAMLAHELRNPLSPLMIAADLIAAESSISPHIREMAEVMARQTTQLKRLIDDLLDVSRITTGRLELRRDRVDLREAIDAALDVSRPLIDSSGHTLNVWYPPEPVFIEGDKVRLTQVVGNLLINAAKYTPAAGQIDLTVVTENSRVVITVADNGIGIPKAMLSHVFDLFTQVDSSTTRSQSGLGIGLTLVRTLVEMHGGEVSAQSEGHGSGSRFVVSLPAMDAAGGQLRSGPSAEGKATSRRRVLIIDDNQSASYLLGKLLSKLEQDVRVEQSATQALQCLDEFRPDIVISDIAMPDVSGHELARRIRNTSLVRQPILVALTGYGQEDDRQASMAAGFDMHITKPIDIATLKAILQTH</sequence>
<dbReference type="InterPro" id="IPR004358">
    <property type="entry name" value="Sig_transdc_His_kin-like_C"/>
</dbReference>